<proteinExistence type="predicted"/>
<evidence type="ECO:0000256" key="1">
    <source>
        <dbReference type="SAM" id="MobiDB-lite"/>
    </source>
</evidence>
<dbReference type="Proteomes" id="UP000075420">
    <property type="component" value="Unassembled WGS sequence"/>
</dbReference>
<protein>
    <submittedName>
        <fullName evidence="2">Uncharacterized protein</fullName>
    </submittedName>
</protein>
<reference evidence="2 3" key="1">
    <citation type="submission" date="2014-02" db="EMBL/GenBank/DDBJ databases">
        <title>The small core and large imbalanced accessory genome model reveals a collaborative survival strategy of Sorangium cellulosum strains in nature.</title>
        <authorList>
            <person name="Han K."/>
            <person name="Peng R."/>
            <person name="Blom J."/>
            <person name="Li Y.-Z."/>
        </authorList>
    </citation>
    <scope>NUCLEOTIDE SEQUENCE [LARGE SCALE GENOMIC DNA]</scope>
    <source>
        <strain evidence="2 3">So0157-25</strain>
    </source>
</reference>
<name>A0A150P5D9_SORCE</name>
<accession>A0A150P5D9</accession>
<dbReference type="AlphaFoldDB" id="A0A150P5D9"/>
<comment type="caution">
    <text evidence="2">The sequence shown here is derived from an EMBL/GenBank/DDBJ whole genome shotgun (WGS) entry which is preliminary data.</text>
</comment>
<feature type="region of interest" description="Disordered" evidence="1">
    <location>
        <begin position="30"/>
        <end position="50"/>
    </location>
</feature>
<evidence type="ECO:0000313" key="2">
    <source>
        <dbReference type="EMBL" id="KYF50885.1"/>
    </source>
</evidence>
<dbReference type="EMBL" id="JELY01003054">
    <property type="protein sequence ID" value="KYF50885.1"/>
    <property type="molecule type" value="Genomic_DNA"/>
</dbReference>
<gene>
    <name evidence="2" type="ORF">BE08_28185</name>
</gene>
<organism evidence="2 3">
    <name type="scientific">Sorangium cellulosum</name>
    <name type="common">Polyangium cellulosum</name>
    <dbReference type="NCBI Taxonomy" id="56"/>
    <lineage>
        <taxon>Bacteria</taxon>
        <taxon>Pseudomonadati</taxon>
        <taxon>Myxococcota</taxon>
        <taxon>Polyangia</taxon>
        <taxon>Polyangiales</taxon>
        <taxon>Polyangiaceae</taxon>
        <taxon>Sorangium</taxon>
    </lineage>
</organism>
<sequence>MRFTPPASARWLSPARRLWQARWTATSDEEHAVSTAMLGPSSPRTYDSRPAGKQWPLPVAAYASCSSGAAAALRSW</sequence>
<evidence type="ECO:0000313" key="3">
    <source>
        <dbReference type="Proteomes" id="UP000075420"/>
    </source>
</evidence>